<comment type="caution">
    <text evidence="1">The sequence shown here is derived from an EMBL/GenBank/DDBJ whole genome shotgun (WGS) entry which is preliminary data.</text>
</comment>
<evidence type="ECO:0008006" key="3">
    <source>
        <dbReference type="Google" id="ProtNLM"/>
    </source>
</evidence>
<accession>A0ABP6ZJU2</accession>
<evidence type="ECO:0000313" key="2">
    <source>
        <dbReference type="Proteomes" id="UP001501074"/>
    </source>
</evidence>
<gene>
    <name evidence="1" type="ORF">GCM10022223_28880</name>
</gene>
<dbReference type="EMBL" id="BAAAZO010000004">
    <property type="protein sequence ID" value="GAA3611008.1"/>
    <property type="molecule type" value="Genomic_DNA"/>
</dbReference>
<proteinExistence type="predicted"/>
<sequence length="48" mass="5074">MQMKTADTLIRLTREASSEPGTDPYLSAMSLAVQADLPVLLWGAPGIG</sequence>
<evidence type="ECO:0000313" key="1">
    <source>
        <dbReference type="EMBL" id="GAA3611008.1"/>
    </source>
</evidence>
<name>A0ABP6ZJU2_9ACTN</name>
<dbReference type="Proteomes" id="UP001501074">
    <property type="component" value="Unassembled WGS sequence"/>
</dbReference>
<reference evidence="2" key="1">
    <citation type="journal article" date="2019" name="Int. J. Syst. Evol. Microbiol.">
        <title>The Global Catalogue of Microorganisms (GCM) 10K type strain sequencing project: providing services to taxonomists for standard genome sequencing and annotation.</title>
        <authorList>
            <consortium name="The Broad Institute Genomics Platform"/>
            <consortium name="The Broad Institute Genome Sequencing Center for Infectious Disease"/>
            <person name="Wu L."/>
            <person name="Ma J."/>
        </authorList>
    </citation>
    <scope>NUCLEOTIDE SEQUENCE [LARGE SCALE GENOMIC DNA]</scope>
    <source>
        <strain evidence="2">JCM 16902</strain>
    </source>
</reference>
<protein>
    <recommendedName>
        <fullName evidence="3">ATPase</fullName>
    </recommendedName>
</protein>
<keyword evidence="2" id="KW-1185">Reference proteome</keyword>
<organism evidence="1 2">
    <name type="scientific">Kineosporia mesophila</name>
    <dbReference type="NCBI Taxonomy" id="566012"/>
    <lineage>
        <taxon>Bacteria</taxon>
        <taxon>Bacillati</taxon>
        <taxon>Actinomycetota</taxon>
        <taxon>Actinomycetes</taxon>
        <taxon>Kineosporiales</taxon>
        <taxon>Kineosporiaceae</taxon>
        <taxon>Kineosporia</taxon>
    </lineage>
</organism>